<gene>
    <name evidence="2" type="ORF">AQI88_27055</name>
</gene>
<proteinExistence type="predicted"/>
<evidence type="ECO:0000256" key="1">
    <source>
        <dbReference type="SAM" id="MobiDB-lite"/>
    </source>
</evidence>
<sequence length="109" mass="11083">MGVGVAPSPFGSSSGEPLGAGVLECVVPLPPEGVLPLAGRSGGDQEGVVSPDFDGDEPRPVTASLTVVPPPPLKLSPDTSSYAVMPAMVTPKTRAAARTGRFQLFTRAR</sequence>
<organism evidence="2 3">
    <name type="scientific">Streptomyces cellostaticus</name>
    <dbReference type="NCBI Taxonomy" id="67285"/>
    <lineage>
        <taxon>Bacteria</taxon>
        <taxon>Bacillati</taxon>
        <taxon>Actinomycetota</taxon>
        <taxon>Actinomycetes</taxon>
        <taxon>Kitasatosporales</taxon>
        <taxon>Streptomycetaceae</taxon>
        <taxon>Streptomyces</taxon>
    </lineage>
</organism>
<evidence type="ECO:0000313" key="2">
    <source>
        <dbReference type="EMBL" id="KUM93430.1"/>
    </source>
</evidence>
<evidence type="ECO:0000313" key="3">
    <source>
        <dbReference type="Proteomes" id="UP000054241"/>
    </source>
</evidence>
<dbReference type="EMBL" id="LMWL01000049">
    <property type="protein sequence ID" value="KUM93430.1"/>
    <property type="molecule type" value="Genomic_DNA"/>
</dbReference>
<reference evidence="2 3" key="1">
    <citation type="submission" date="2015-10" db="EMBL/GenBank/DDBJ databases">
        <title>Draft genome sequence of Streptomyces cellostaticus DSM 40189, type strain for the species Streptomyces cellostaticus.</title>
        <authorList>
            <person name="Ruckert C."/>
            <person name="Winkler A."/>
            <person name="Kalinowski J."/>
            <person name="Kampfer P."/>
            <person name="Glaeser S."/>
        </authorList>
    </citation>
    <scope>NUCLEOTIDE SEQUENCE [LARGE SCALE GENOMIC DNA]</scope>
    <source>
        <strain evidence="2 3">DSM 40189</strain>
    </source>
</reference>
<accession>A0A101NHV1</accession>
<name>A0A101NHV1_9ACTN</name>
<protein>
    <submittedName>
        <fullName evidence="2">Uncharacterized protein</fullName>
    </submittedName>
</protein>
<comment type="caution">
    <text evidence="2">The sequence shown here is derived from an EMBL/GenBank/DDBJ whole genome shotgun (WGS) entry which is preliminary data.</text>
</comment>
<feature type="region of interest" description="Disordered" evidence="1">
    <location>
        <begin position="38"/>
        <end position="72"/>
    </location>
</feature>
<dbReference type="Proteomes" id="UP000054241">
    <property type="component" value="Unassembled WGS sequence"/>
</dbReference>
<dbReference type="STRING" id="67285.AQI88_27055"/>
<dbReference type="AlphaFoldDB" id="A0A101NHV1"/>
<keyword evidence="3" id="KW-1185">Reference proteome</keyword>